<organism evidence="1 2">
    <name type="scientific">Elsinoe ampelina</name>
    <dbReference type="NCBI Taxonomy" id="302913"/>
    <lineage>
        <taxon>Eukaryota</taxon>
        <taxon>Fungi</taxon>
        <taxon>Dikarya</taxon>
        <taxon>Ascomycota</taxon>
        <taxon>Pezizomycotina</taxon>
        <taxon>Dothideomycetes</taxon>
        <taxon>Dothideomycetidae</taxon>
        <taxon>Myriangiales</taxon>
        <taxon>Elsinoaceae</taxon>
        <taxon>Elsinoe</taxon>
    </lineage>
</organism>
<name>A0A6A6GM97_9PEZI</name>
<evidence type="ECO:0000313" key="1">
    <source>
        <dbReference type="EMBL" id="KAF2226797.1"/>
    </source>
</evidence>
<dbReference type="Proteomes" id="UP000799538">
    <property type="component" value="Unassembled WGS sequence"/>
</dbReference>
<proteinExistence type="predicted"/>
<protein>
    <submittedName>
        <fullName evidence="1">Uncharacterized protein</fullName>
    </submittedName>
</protein>
<reference evidence="2" key="1">
    <citation type="journal article" date="2020" name="Stud. Mycol.">
        <title>101 Dothideomycetes genomes: A test case for predicting lifestyles and emergence of pathogens.</title>
        <authorList>
            <person name="Haridas S."/>
            <person name="Albert R."/>
            <person name="Binder M."/>
            <person name="Bloem J."/>
            <person name="LaButti K."/>
            <person name="Salamov A."/>
            <person name="Andreopoulos B."/>
            <person name="Baker S."/>
            <person name="Barry K."/>
            <person name="Bills G."/>
            <person name="Bluhm B."/>
            <person name="Cannon C."/>
            <person name="Castanera R."/>
            <person name="Culley D."/>
            <person name="Daum C."/>
            <person name="Ezra D."/>
            <person name="Gonzalez J."/>
            <person name="Henrissat B."/>
            <person name="Kuo A."/>
            <person name="Liang C."/>
            <person name="Lipzen A."/>
            <person name="Lutzoni F."/>
            <person name="Magnuson J."/>
            <person name="Mondo S."/>
            <person name="Nolan M."/>
            <person name="Ohm R."/>
            <person name="Pangilinan J."/>
            <person name="Park H.-J."/>
            <person name="Ramirez L."/>
            <person name="Alfaro M."/>
            <person name="Sun H."/>
            <person name="Tritt A."/>
            <person name="Yoshinaga Y."/>
            <person name="Zwiers L.-H."/>
            <person name="Turgeon B."/>
            <person name="Goodwin S."/>
            <person name="Spatafora J."/>
            <person name="Crous P."/>
            <person name="Grigoriev I."/>
        </authorList>
    </citation>
    <scope>NUCLEOTIDE SEQUENCE [LARGE SCALE GENOMIC DNA]</scope>
    <source>
        <strain evidence="2">CECT 20119</strain>
    </source>
</reference>
<sequence>MASTALASLWEQTIGRIRPIDVDSLPFVRQRPAVSKGRTISCPRDPPDSVTDRTEFGQTGCLIYGYPSSGGVLNKEADVLDMIFLSLPRSTISYRSNDTNEEDQFCRLLLRTGATLWPSKQARFEADIGARYRAKEEKKIMVYAWPPDGKGVWVLRYESERQMPRDFGRARMAMDMEEKIEMMKQYNATFVEDVSQIEELRDAYTIVEMLVGLRELPLDTCRTAEVAQILPH</sequence>
<gene>
    <name evidence="1" type="ORF">BDZ85DRAFT_272022</name>
</gene>
<evidence type="ECO:0000313" key="2">
    <source>
        <dbReference type="Proteomes" id="UP000799538"/>
    </source>
</evidence>
<dbReference type="EMBL" id="ML992502">
    <property type="protein sequence ID" value="KAF2226797.1"/>
    <property type="molecule type" value="Genomic_DNA"/>
</dbReference>
<dbReference type="OrthoDB" id="4487429at2759"/>
<dbReference type="AlphaFoldDB" id="A0A6A6GM97"/>
<keyword evidence="2" id="KW-1185">Reference proteome</keyword>
<accession>A0A6A6GM97</accession>